<keyword evidence="2" id="KW-1185">Reference proteome</keyword>
<accession>A0AC61NMS3</accession>
<name>A0AC61NMS3_9FIRM</name>
<protein>
    <submittedName>
        <fullName evidence="1">DNA topoisomerase III</fullName>
    </submittedName>
</protein>
<organism evidence="1 2">
    <name type="scientific">Aristaeella hokkaidonensis</name>
    <dbReference type="NCBI Taxonomy" id="3046382"/>
    <lineage>
        <taxon>Bacteria</taxon>
        <taxon>Bacillati</taxon>
        <taxon>Bacillota</taxon>
        <taxon>Clostridia</taxon>
        <taxon>Eubacteriales</taxon>
        <taxon>Aristaeellaceae</taxon>
        <taxon>Aristaeella</taxon>
    </lineage>
</organism>
<gene>
    <name evidence="1" type="ORF">JYE49_06495</name>
</gene>
<dbReference type="Proteomes" id="UP000682782">
    <property type="component" value="Chromosome"/>
</dbReference>
<evidence type="ECO:0000313" key="1">
    <source>
        <dbReference type="EMBL" id="QUC68333.1"/>
    </source>
</evidence>
<dbReference type="EMBL" id="CP068393">
    <property type="protein sequence ID" value="QUC68333.1"/>
    <property type="molecule type" value="Genomic_DNA"/>
</dbReference>
<reference evidence="1" key="1">
    <citation type="submission" date="2021-01" db="EMBL/GenBank/DDBJ databases">
        <title>Complete genome sequence of Clostridiales bacterium R-7.</title>
        <authorList>
            <person name="Mahoney-Kurpe S.C."/>
            <person name="Palevich N."/>
            <person name="Koike S."/>
            <person name="Moon C.D."/>
            <person name="Attwood G.T."/>
        </authorList>
    </citation>
    <scope>NUCLEOTIDE SEQUENCE</scope>
    <source>
        <strain evidence="1">R-7</strain>
    </source>
</reference>
<proteinExistence type="predicted"/>
<evidence type="ECO:0000313" key="2">
    <source>
        <dbReference type="Proteomes" id="UP000682782"/>
    </source>
</evidence>
<sequence>MGKIVVVAEKPSVGRDIARVLGCRTGGDGCLIGDRYIVTWAVGHLVTLVEPNELDPKYEKWSFATLPILPETIPLKVISTTRDQFSRVKKLINDKETDSLICATDAGREGELIFRYIYEKAGCTKPFQRLWISSMTDEAITEGFRDIRPGADYDGLYESARCRSKADWLVGMNASRAFTLKYNTLLSIGRVQTPTLAILVKRRKEIENFKPEGFCTLTADFGDYSGVYFSDKLDPDTHLKEKEDAEKIAAEVKDKTGTVIQAETTRKKELPPQLYDLTSLQRDANRMLGFTADKTLKTAQSLYEKHKALTYPRTDSRFLPPDMIPRVVQTMKLLPETYQKFVPGALPGGKLPVSKRTIDQTKVTDHHAIIPTAKRADPSKFTEDERKLYDMVARRLLAAFYPACDYDATKIVTKVEEHLFRTTGKVIVNNGWHDVPPLENPPKAKKKTAEEGESENPLPPLQEGDTRPVRGTKIKEDKTKPPAPHTDASLLAAMETAGKELDDEELVRQMKGSGIGTPATRAAIIERLLKVGYAQRKGKTLQATDKGVMLIDVVPGELSSPELTGRWELALHDITDGAQDPQRFMDGIARMSSFLVDYARNTAAAVSFPAEERKYGKGGAKKKITSAPLPGTVCPVCGKGGVRENGRAFGCTEKGCNFTLWKDCLEKGGGPALTGKLVQLLLEKKQLQGSTGILMIKEGHLLFYPNGSERPSVDRPMVYIKQR</sequence>